<keyword evidence="8 16" id="KW-0812">Transmembrane</keyword>
<gene>
    <name evidence="17" type="ORF">MAGMO_0330</name>
</gene>
<dbReference type="InterPro" id="IPR004533">
    <property type="entry name" value="CDP-diaglyc--ser_O-PTrfase"/>
</dbReference>
<dbReference type="InterPro" id="IPR043130">
    <property type="entry name" value="CDP-OH_PTrfase_TM_dom"/>
</dbReference>
<comment type="similarity">
    <text evidence="3 15">Belongs to the CDP-alcohol phosphatidyltransferase class-I family.</text>
</comment>
<evidence type="ECO:0000256" key="10">
    <source>
        <dbReference type="ARBA" id="ARBA00023098"/>
    </source>
</evidence>
<keyword evidence="7 15" id="KW-0808">Transferase</keyword>
<feature type="transmembrane region" description="Helical" evidence="16">
    <location>
        <begin position="138"/>
        <end position="155"/>
    </location>
</feature>
<keyword evidence="9 16" id="KW-1133">Transmembrane helix</keyword>
<keyword evidence="13" id="KW-1208">Phospholipid metabolism</keyword>
<keyword evidence="10" id="KW-0443">Lipid metabolism</keyword>
<dbReference type="GO" id="GO:0003882">
    <property type="term" value="F:CDP-diacylglycerol-serine O-phosphatidyltransferase activity"/>
    <property type="evidence" value="ECO:0007669"/>
    <property type="project" value="UniProtKB-EC"/>
</dbReference>
<evidence type="ECO:0000256" key="15">
    <source>
        <dbReference type="RuleBase" id="RU003750"/>
    </source>
</evidence>
<evidence type="ECO:0000313" key="17">
    <source>
        <dbReference type="EMBL" id="CRH04543.1"/>
    </source>
</evidence>
<dbReference type="GO" id="GO:0016020">
    <property type="term" value="C:membrane"/>
    <property type="evidence" value="ECO:0007669"/>
    <property type="project" value="InterPro"/>
</dbReference>
<evidence type="ECO:0000256" key="11">
    <source>
        <dbReference type="ARBA" id="ARBA00023136"/>
    </source>
</evidence>
<dbReference type="Pfam" id="PF01066">
    <property type="entry name" value="CDP-OH_P_transf"/>
    <property type="match status" value="1"/>
</dbReference>
<dbReference type="AlphaFoldDB" id="A0A1S7LDP7"/>
<protein>
    <recommendedName>
        <fullName evidence="5">CDP-diacylglycerol--serine O-phosphatidyltransferase</fullName>
        <ecNumber evidence="4">2.7.8.8</ecNumber>
    </recommendedName>
    <alternativeName>
        <fullName evidence="14">Phosphatidylserine synthase</fullName>
    </alternativeName>
</protein>
<organism evidence="17">
    <name type="scientific">Magnetococcus massalia (strain MO-1)</name>
    <dbReference type="NCBI Taxonomy" id="451514"/>
    <lineage>
        <taxon>Bacteria</taxon>
        <taxon>Pseudomonadati</taxon>
        <taxon>Pseudomonadota</taxon>
        <taxon>Magnetococcia</taxon>
        <taxon>Magnetococcales</taxon>
        <taxon>Magnetococcaceae</taxon>
        <taxon>Magnetococcus</taxon>
    </lineage>
</organism>
<evidence type="ECO:0000256" key="6">
    <source>
        <dbReference type="ARBA" id="ARBA00022516"/>
    </source>
</evidence>
<keyword evidence="12" id="KW-0594">Phospholipid biosynthesis</keyword>
<dbReference type="PANTHER" id="PTHR14269:SF61">
    <property type="entry name" value="CDP-DIACYLGLYCEROL--SERINE O-PHOSPHATIDYLTRANSFERASE"/>
    <property type="match status" value="1"/>
</dbReference>
<evidence type="ECO:0000256" key="7">
    <source>
        <dbReference type="ARBA" id="ARBA00022679"/>
    </source>
</evidence>
<feature type="transmembrane region" description="Helical" evidence="16">
    <location>
        <begin position="170"/>
        <end position="188"/>
    </location>
</feature>
<dbReference type="InterPro" id="IPR048254">
    <property type="entry name" value="CDP_ALCOHOL_P_TRANSF_CS"/>
</dbReference>
<feature type="transmembrane region" description="Helical" evidence="16">
    <location>
        <begin position="209"/>
        <end position="236"/>
    </location>
</feature>
<name>A0A1S7LDP7_MAGMO</name>
<evidence type="ECO:0000256" key="1">
    <source>
        <dbReference type="ARBA" id="ARBA00000287"/>
    </source>
</evidence>
<evidence type="ECO:0000256" key="5">
    <source>
        <dbReference type="ARBA" id="ARBA00017171"/>
    </source>
</evidence>
<dbReference type="GO" id="GO:0008654">
    <property type="term" value="P:phospholipid biosynthetic process"/>
    <property type="evidence" value="ECO:0007669"/>
    <property type="project" value="UniProtKB-KW"/>
</dbReference>
<dbReference type="PROSITE" id="PS00379">
    <property type="entry name" value="CDP_ALCOHOL_P_TRANSF"/>
    <property type="match status" value="1"/>
</dbReference>
<dbReference type="EMBL" id="LO017727">
    <property type="protein sequence ID" value="CRH04543.1"/>
    <property type="molecule type" value="Genomic_DNA"/>
</dbReference>
<reference evidence="17" key="1">
    <citation type="submission" date="2015-04" db="EMBL/GenBank/DDBJ databases">
        <authorList>
            <person name="Syromyatnikov M.Y."/>
            <person name="Popov V.N."/>
        </authorList>
    </citation>
    <scope>NUCLEOTIDE SEQUENCE</scope>
    <source>
        <strain evidence="17">MO-1</strain>
    </source>
</reference>
<dbReference type="InterPro" id="IPR000462">
    <property type="entry name" value="CDP-OH_P_trans"/>
</dbReference>
<accession>A0A1S7LDP7</accession>
<evidence type="ECO:0000256" key="12">
    <source>
        <dbReference type="ARBA" id="ARBA00023209"/>
    </source>
</evidence>
<evidence type="ECO:0000256" key="8">
    <source>
        <dbReference type="ARBA" id="ARBA00022692"/>
    </source>
</evidence>
<comment type="catalytic activity">
    <reaction evidence="1">
        <text>a CDP-1,2-diacyl-sn-glycerol + L-serine = a 1,2-diacyl-sn-glycero-3-phospho-L-serine + CMP + H(+)</text>
        <dbReference type="Rhea" id="RHEA:16913"/>
        <dbReference type="ChEBI" id="CHEBI:15378"/>
        <dbReference type="ChEBI" id="CHEBI:33384"/>
        <dbReference type="ChEBI" id="CHEBI:57262"/>
        <dbReference type="ChEBI" id="CHEBI:58332"/>
        <dbReference type="ChEBI" id="CHEBI:60377"/>
        <dbReference type="EC" id="2.7.8.8"/>
    </reaction>
</comment>
<dbReference type="GO" id="GO:0012505">
    <property type="term" value="C:endomembrane system"/>
    <property type="evidence" value="ECO:0007669"/>
    <property type="project" value="UniProtKB-SubCell"/>
</dbReference>
<evidence type="ECO:0000256" key="13">
    <source>
        <dbReference type="ARBA" id="ARBA00023264"/>
    </source>
</evidence>
<feature type="transmembrane region" description="Helical" evidence="16">
    <location>
        <begin position="12"/>
        <end position="32"/>
    </location>
</feature>
<feature type="transmembrane region" description="Helical" evidence="16">
    <location>
        <begin position="100"/>
        <end position="117"/>
    </location>
</feature>
<dbReference type="InterPro" id="IPR050324">
    <property type="entry name" value="CDP-alcohol_PTase-I"/>
</dbReference>
<keyword evidence="11 16" id="KW-0472">Membrane</keyword>
<dbReference type="NCBIfam" id="TIGR00473">
    <property type="entry name" value="pssA"/>
    <property type="match status" value="1"/>
</dbReference>
<dbReference type="PANTHER" id="PTHR14269">
    <property type="entry name" value="CDP-DIACYLGLYCEROL--GLYCEROL-3-PHOSPHATE 3-PHOSPHATIDYLTRANSFERASE-RELATED"/>
    <property type="match status" value="1"/>
</dbReference>
<sequence length="269" mass="30064">MSAPKKPRKAVYILPNLLTTGGMFFGFYAIIAALTGKYEYGAAAIFIAGIFDALDGRVARAMGATSAFGKEYDSLADFLSFGIAPAMLVHQWALDPYNRLGWAAAFFFVMCGALRLARFNVQHYVQEERISNRYFQGLPIPMAAVVMAGMILLFVDWDMLQTGVDAERSFGGWVVLGIVFTLGGLMVSSIRFRSFKDFDWHRERPFLTLVAVVGFITLLTIHTNTTLFLVVALYLLSGFHSHREYRLLLAEGKEVQQDEVEDLTVQQKS</sequence>
<keyword evidence="6" id="KW-0444">Lipid biosynthesis</keyword>
<evidence type="ECO:0000256" key="2">
    <source>
        <dbReference type="ARBA" id="ARBA00004127"/>
    </source>
</evidence>
<evidence type="ECO:0000256" key="9">
    <source>
        <dbReference type="ARBA" id="ARBA00022989"/>
    </source>
</evidence>
<evidence type="ECO:0000256" key="14">
    <source>
        <dbReference type="ARBA" id="ARBA00032361"/>
    </source>
</evidence>
<proteinExistence type="inferred from homology"/>
<evidence type="ECO:0000256" key="4">
    <source>
        <dbReference type="ARBA" id="ARBA00013174"/>
    </source>
</evidence>
<evidence type="ECO:0000256" key="3">
    <source>
        <dbReference type="ARBA" id="ARBA00010441"/>
    </source>
</evidence>
<evidence type="ECO:0000256" key="16">
    <source>
        <dbReference type="SAM" id="Phobius"/>
    </source>
</evidence>
<dbReference type="EC" id="2.7.8.8" evidence="4"/>
<comment type="subcellular location">
    <subcellularLocation>
        <location evidence="2">Endomembrane system</location>
        <topology evidence="2">Multi-pass membrane protein</topology>
    </subcellularLocation>
</comment>
<dbReference type="Gene3D" id="1.20.120.1760">
    <property type="match status" value="1"/>
</dbReference>